<dbReference type="Gene3D" id="3.40.50.1010">
    <property type="entry name" value="5'-nuclease"/>
    <property type="match status" value="1"/>
</dbReference>
<sequence length="199" mass="22831">MSAAAIFVDGGYFDRVSRDCGSPRIDFGKLATELARPNELLRTYYYHCLPYVSPVPTPEELERLEGKKRFFSALNRLNRFEVREGKLEYRGTDRESERPIFEQKRVDIYLGVDLVLLAVKQRVSRAILITGDSDFLPAIRAAKNEGVLVHLFHGTGPQQPHRDLWEEVDDRTVITPELLRSFLLAAPERRPYESPDLAL</sequence>
<evidence type="ECO:0000313" key="2">
    <source>
        <dbReference type="EMBL" id="CAA9304900.1"/>
    </source>
</evidence>
<proteinExistence type="predicted"/>
<protein>
    <recommendedName>
        <fullName evidence="1">NYN domain-containing protein</fullName>
    </recommendedName>
</protein>
<dbReference type="InterPro" id="IPR047140">
    <property type="entry name" value="LabA"/>
</dbReference>
<dbReference type="GO" id="GO:0004540">
    <property type="term" value="F:RNA nuclease activity"/>
    <property type="evidence" value="ECO:0007669"/>
    <property type="project" value="InterPro"/>
</dbReference>
<reference evidence="2" key="1">
    <citation type="submission" date="2020-02" db="EMBL/GenBank/DDBJ databases">
        <authorList>
            <person name="Meier V. D."/>
        </authorList>
    </citation>
    <scope>NUCLEOTIDE SEQUENCE</scope>
    <source>
        <strain evidence="2">AVDCRST_MAG68</strain>
    </source>
</reference>
<accession>A0A6J4KG99</accession>
<dbReference type="InterPro" id="IPR021139">
    <property type="entry name" value="NYN"/>
</dbReference>
<name>A0A6J4KG99_9BACT</name>
<dbReference type="EMBL" id="CADCTW010000042">
    <property type="protein sequence ID" value="CAA9304900.1"/>
    <property type="molecule type" value="Genomic_DNA"/>
</dbReference>
<dbReference type="AlphaFoldDB" id="A0A6J4KG99"/>
<evidence type="ECO:0000259" key="1">
    <source>
        <dbReference type="Pfam" id="PF01936"/>
    </source>
</evidence>
<feature type="domain" description="NYN" evidence="1">
    <location>
        <begin position="4"/>
        <end position="153"/>
    </location>
</feature>
<organism evidence="2">
    <name type="scientific">uncultured Gemmatimonadota bacterium</name>
    <dbReference type="NCBI Taxonomy" id="203437"/>
    <lineage>
        <taxon>Bacteria</taxon>
        <taxon>Pseudomonadati</taxon>
        <taxon>Gemmatimonadota</taxon>
        <taxon>environmental samples</taxon>
    </lineage>
</organism>
<dbReference type="PANTHER" id="PTHR35458">
    <property type="entry name" value="SLR0755 PROTEIN"/>
    <property type="match status" value="1"/>
</dbReference>
<gene>
    <name evidence="2" type="ORF">AVDCRST_MAG68-745</name>
</gene>
<dbReference type="Pfam" id="PF01936">
    <property type="entry name" value="NYN"/>
    <property type="match status" value="1"/>
</dbReference>
<dbReference type="PANTHER" id="PTHR35458:SF8">
    <property type="entry name" value="SLR0650 PROTEIN"/>
    <property type="match status" value="1"/>
</dbReference>